<dbReference type="RefSeq" id="WP_114688505.1">
    <property type="nucleotide sequence ID" value="NZ_QQNB01000003.1"/>
</dbReference>
<evidence type="ECO:0000313" key="4">
    <source>
        <dbReference type="Proteomes" id="UP000253918"/>
    </source>
</evidence>
<keyword evidence="2" id="KW-0732">Signal</keyword>
<gene>
    <name evidence="3" type="ORF">DVW87_14400</name>
</gene>
<protein>
    <submittedName>
        <fullName evidence="3">Uncharacterized protein</fullName>
    </submittedName>
</protein>
<keyword evidence="4" id="KW-1185">Reference proteome</keyword>
<comment type="caution">
    <text evidence="3">The sequence shown here is derived from an EMBL/GenBank/DDBJ whole genome shotgun (WGS) entry which is preliminary data.</text>
</comment>
<evidence type="ECO:0000256" key="2">
    <source>
        <dbReference type="SAM" id="SignalP"/>
    </source>
</evidence>
<proteinExistence type="predicted"/>
<dbReference type="AlphaFoldDB" id="A0A369VQV1"/>
<organism evidence="3 4">
    <name type="scientific">Sphingomonas aracearum</name>
    <dbReference type="NCBI Taxonomy" id="2283317"/>
    <lineage>
        <taxon>Bacteria</taxon>
        <taxon>Pseudomonadati</taxon>
        <taxon>Pseudomonadota</taxon>
        <taxon>Alphaproteobacteria</taxon>
        <taxon>Sphingomonadales</taxon>
        <taxon>Sphingomonadaceae</taxon>
        <taxon>Sphingomonas</taxon>
    </lineage>
</organism>
<feature type="region of interest" description="Disordered" evidence="1">
    <location>
        <begin position="80"/>
        <end position="133"/>
    </location>
</feature>
<sequence>MKVILAAAVALAGTLAGTAPASAQALPKLVIYGAQKCPTDANGNEIVVCERRSPEEQFRIPKELRELEITPQNESWARRALSDDTPGVNGTGSCSAVGPGGSTGCFLREAQRNRRTNAARKAQQQNMEDSLNR</sequence>
<dbReference type="OrthoDB" id="7391233at2"/>
<reference evidence="3 4" key="1">
    <citation type="submission" date="2018-07" db="EMBL/GenBank/DDBJ databases">
        <title>a novel species of Sphingomonas isolated from the rhizosphere soil of Araceae plant.</title>
        <authorList>
            <person name="Zhiyong W."/>
            <person name="Qinglan Z."/>
            <person name="Zhiwei F."/>
            <person name="Ding X."/>
            <person name="Gejiao W."/>
            <person name="Shixue Z."/>
        </authorList>
    </citation>
    <scope>NUCLEOTIDE SEQUENCE [LARGE SCALE GENOMIC DNA]</scope>
    <source>
        <strain evidence="3 4">WZY 27</strain>
    </source>
</reference>
<dbReference type="Proteomes" id="UP000253918">
    <property type="component" value="Unassembled WGS sequence"/>
</dbReference>
<accession>A0A369VQV1</accession>
<feature type="signal peptide" evidence="2">
    <location>
        <begin position="1"/>
        <end position="21"/>
    </location>
</feature>
<feature type="compositionally biased region" description="Polar residues" evidence="1">
    <location>
        <begin position="122"/>
        <end position="133"/>
    </location>
</feature>
<evidence type="ECO:0000313" key="3">
    <source>
        <dbReference type="EMBL" id="RDE04768.1"/>
    </source>
</evidence>
<evidence type="ECO:0000256" key="1">
    <source>
        <dbReference type="SAM" id="MobiDB-lite"/>
    </source>
</evidence>
<dbReference type="EMBL" id="QQNB01000003">
    <property type="protein sequence ID" value="RDE04768.1"/>
    <property type="molecule type" value="Genomic_DNA"/>
</dbReference>
<name>A0A369VQV1_9SPHN</name>
<feature type="chain" id="PRO_5016910405" evidence="2">
    <location>
        <begin position="22"/>
        <end position="133"/>
    </location>
</feature>